<keyword evidence="2 9" id="KW-0813">Transport</keyword>
<feature type="transmembrane region" description="Helical" evidence="9">
    <location>
        <begin position="12"/>
        <end position="31"/>
    </location>
</feature>
<dbReference type="InterPro" id="IPR055348">
    <property type="entry name" value="DctQ"/>
</dbReference>
<dbReference type="Pfam" id="PF04290">
    <property type="entry name" value="DctQ"/>
    <property type="match status" value="1"/>
</dbReference>
<dbReference type="Proteomes" id="UP001342418">
    <property type="component" value="Chromosome"/>
</dbReference>
<organism evidence="11 12">
    <name type="scientific">Nitratireductor thuwali</name>
    <dbReference type="NCBI Taxonomy" id="2267699"/>
    <lineage>
        <taxon>Bacteria</taxon>
        <taxon>Pseudomonadati</taxon>
        <taxon>Pseudomonadota</taxon>
        <taxon>Alphaproteobacteria</taxon>
        <taxon>Hyphomicrobiales</taxon>
        <taxon>Phyllobacteriaceae</taxon>
        <taxon>Nitratireductor</taxon>
    </lineage>
</organism>
<sequence>MPAFVLRLTRRLTDALAVVGALGVVAMLVHINVDVVLRQLFHWPVPATNEIVSRYYMVMVAFLSLAWADRRGEMIRVEVLSGLLSERLRRLIQVFVYLACAAAFAVLTWTTWSEAMANLRSGTFVMSLNVAVLVWPSYFVLPVAFALALLVSLVKLAVTLSGGDPDALSDGHERAAGDVQA</sequence>
<accession>A0ABY5MHH1</accession>
<keyword evidence="12" id="KW-1185">Reference proteome</keyword>
<reference evidence="11 12" key="1">
    <citation type="submission" date="2018-07" db="EMBL/GenBank/DDBJ databases">
        <title>Genome sequence of Nitratireductor thuwali#1536.</title>
        <authorList>
            <person name="Michoud G."/>
            <person name="Merlino G."/>
            <person name="Sefrji F.O."/>
            <person name="Daffonchio D."/>
        </authorList>
    </citation>
    <scope>NUCLEOTIDE SEQUENCE [LARGE SCALE GENOMIC DNA]</scope>
    <source>
        <strain evidence="12">Nit1536</strain>
    </source>
</reference>
<name>A0ABY5MHH1_9HYPH</name>
<gene>
    <name evidence="11" type="ORF">NTH_01130</name>
</gene>
<feature type="transmembrane region" description="Helical" evidence="9">
    <location>
        <begin position="91"/>
        <end position="112"/>
    </location>
</feature>
<dbReference type="EMBL" id="CP030941">
    <property type="protein sequence ID" value="UUP16683.1"/>
    <property type="molecule type" value="Genomic_DNA"/>
</dbReference>
<comment type="similarity">
    <text evidence="8 9">Belongs to the TRAP transporter small permease family.</text>
</comment>
<dbReference type="PANTHER" id="PTHR35011">
    <property type="entry name" value="2,3-DIKETO-L-GULONATE TRAP TRANSPORTER SMALL PERMEASE PROTEIN YIAM"/>
    <property type="match status" value="1"/>
</dbReference>
<evidence type="ECO:0000256" key="1">
    <source>
        <dbReference type="ARBA" id="ARBA00004429"/>
    </source>
</evidence>
<dbReference type="PANTHER" id="PTHR35011:SF10">
    <property type="entry name" value="TRAP TRANSPORTER SMALL PERMEASE PROTEIN"/>
    <property type="match status" value="1"/>
</dbReference>
<evidence type="ECO:0000256" key="3">
    <source>
        <dbReference type="ARBA" id="ARBA00022475"/>
    </source>
</evidence>
<keyword evidence="6 9" id="KW-1133">Transmembrane helix</keyword>
<evidence type="ECO:0000313" key="11">
    <source>
        <dbReference type="EMBL" id="UUP16683.1"/>
    </source>
</evidence>
<feature type="transmembrane region" description="Helical" evidence="9">
    <location>
        <begin position="51"/>
        <end position="70"/>
    </location>
</feature>
<comment type="subcellular location">
    <subcellularLocation>
        <location evidence="1 9">Cell inner membrane</location>
        <topology evidence="1 9">Multi-pass membrane protein</topology>
    </subcellularLocation>
</comment>
<evidence type="ECO:0000256" key="2">
    <source>
        <dbReference type="ARBA" id="ARBA00022448"/>
    </source>
</evidence>
<feature type="transmembrane region" description="Helical" evidence="9">
    <location>
        <begin position="132"/>
        <end position="154"/>
    </location>
</feature>
<evidence type="ECO:0000256" key="8">
    <source>
        <dbReference type="ARBA" id="ARBA00038436"/>
    </source>
</evidence>
<proteinExistence type="inferred from homology"/>
<comment type="function">
    <text evidence="9">Part of the tripartite ATP-independent periplasmic (TRAP) transport system.</text>
</comment>
<comment type="subunit">
    <text evidence="9">The complex comprises the extracytoplasmic solute receptor protein and the two transmembrane proteins.</text>
</comment>
<keyword evidence="5 9" id="KW-0812">Transmembrane</keyword>
<evidence type="ECO:0000256" key="6">
    <source>
        <dbReference type="ARBA" id="ARBA00022989"/>
    </source>
</evidence>
<feature type="domain" description="Tripartite ATP-independent periplasmic transporters DctQ component" evidence="10">
    <location>
        <begin position="27"/>
        <end position="158"/>
    </location>
</feature>
<dbReference type="RefSeq" id="WP_338529090.1">
    <property type="nucleotide sequence ID" value="NZ_CP030941.1"/>
</dbReference>
<keyword evidence="7 9" id="KW-0472">Membrane</keyword>
<evidence type="ECO:0000256" key="5">
    <source>
        <dbReference type="ARBA" id="ARBA00022692"/>
    </source>
</evidence>
<dbReference type="InterPro" id="IPR007387">
    <property type="entry name" value="TRAP_DctQ"/>
</dbReference>
<evidence type="ECO:0000313" key="12">
    <source>
        <dbReference type="Proteomes" id="UP001342418"/>
    </source>
</evidence>
<evidence type="ECO:0000259" key="10">
    <source>
        <dbReference type="Pfam" id="PF04290"/>
    </source>
</evidence>
<evidence type="ECO:0000256" key="7">
    <source>
        <dbReference type="ARBA" id="ARBA00023136"/>
    </source>
</evidence>
<keyword evidence="4 9" id="KW-0997">Cell inner membrane</keyword>
<evidence type="ECO:0000256" key="4">
    <source>
        <dbReference type="ARBA" id="ARBA00022519"/>
    </source>
</evidence>
<evidence type="ECO:0000256" key="9">
    <source>
        <dbReference type="RuleBase" id="RU369079"/>
    </source>
</evidence>
<protein>
    <recommendedName>
        <fullName evidence="9">TRAP transporter small permease protein</fullName>
    </recommendedName>
</protein>
<keyword evidence="3" id="KW-1003">Cell membrane</keyword>